<dbReference type="RefSeq" id="WP_086958825.1">
    <property type="nucleotide sequence ID" value="NZ_AP018046.1"/>
</dbReference>
<reference evidence="1 2" key="1">
    <citation type="submission" date="2020-09" db="EMBL/GenBank/DDBJ databases">
        <title>Complete, closed and curated genome sequences of Photobacterium damselae subsp. piscicida isolates from Australia indicate localised evolution and additional plasmid-borne pathogenicity mechanisms.</title>
        <authorList>
            <person name="Baseggio L."/>
            <person name="Silayeva O."/>
            <person name="Buller N."/>
            <person name="Landos M."/>
            <person name="Engelstaedter J."/>
            <person name="Barnes A.C."/>
        </authorList>
    </citation>
    <scope>NUCLEOTIDE SEQUENCE [LARGE SCALE GENOMIC DNA]</scope>
    <source>
        <strain evidence="1 2">AS-16-0540-1</strain>
    </source>
</reference>
<accession>A0A5F0YEG0</accession>
<protein>
    <submittedName>
        <fullName evidence="1">Uncharacterized protein</fullName>
    </submittedName>
</protein>
<name>A0A5F0YEG0_PHODP</name>
<gene>
    <name evidence="1" type="ORF">IC627_15760</name>
</gene>
<dbReference type="EMBL" id="CP061855">
    <property type="protein sequence ID" value="QOD58367.1"/>
    <property type="molecule type" value="Genomic_DNA"/>
</dbReference>
<proteinExistence type="predicted"/>
<sequence length="88" mass="10495">MGQESILEYFNEFDVDWYSLITDSFKINVLENIDFHLDRLSDTYCDGAVCFSRSELRDYTICYINHWSSIVRHRFWAKLDKIGIAEKS</sequence>
<evidence type="ECO:0000313" key="1">
    <source>
        <dbReference type="EMBL" id="QOD58367.1"/>
    </source>
</evidence>
<evidence type="ECO:0000313" key="2">
    <source>
        <dbReference type="Proteomes" id="UP000516656"/>
    </source>
</evidence>
<dbReference type="AlphaFoldDB" id="A0A5F0YEG0"/>
<dbReference type="Proteomes" id="UP000516656">
    <property type="component" value="Chromosome 2"/>
</dbReference>
<organism evidence="1 2">
    <name type="scientific">Photobacterium damsela subsp. piscicida</name>
    <name type="common">Pasteurella piscicida</name>
    <dbReference type="NCBI Taxonomy" id="38294"/>
    <lineage>
        <taxon>Bacteria</taxon>
        <taxon>Pseudomonadati</taxon>
        <taxon>Pseudomonadota</taxon>
        <taxon>Gammaproteobacteria</taxon>
        <taxon>Vibrionales</taxon>
        <taxon>Vibrionaceae</taxon>
        <taxon>Photobacterium</taxon>
    </lineage>
</organism>